<dbReference type="Gene3D" id="3.40.50.720">
    <property type="entry name" value="NAD(P)-binding Rossmann-like Domain"/>
    <property type="match status" value="1"/>
</dbReference>
<dbReference type="PANTHER" id="PTHR12126">
    <property type="entry name" value="NADH-UBIQUINONE OXIDOREDUCTASE 39 KDA SUBUNIT-RELATED"/>
    <property type="match status" value="1"/>
</dbReference>
<evidence type="ECO:0000259" key="1">
    <source>
        <dbReference type="Pfam" id="PF01370"/>
    </source>
</evidence>
<dbReference type="EMBL" id="NTBI01000001">
    <property type="protein sequence ID" value="PAX18563.1"/>
    <property type="molecule type" value="Genomic_DNA"/>
</dbReference>
<protein>
    <submittedName>
        <fullName evidence="2">Epimerase</fullName>
    </submittedName>
</protein>
<comment type="caution">
    <text evidence="2">The sequence shown here is derived from an EMBL/GenBank/DDBJ whole genome shotgun (WGS) entry which is preliminary data.</text>
</comment>
<dbReference type="RefSeq" id="WP_095995653.1">
    <property type="nucleotide sequence ID" value="NZ_NTBH01000001.1"/>
</dbReference>
<dbReference type="SUPFAM" id="SSF51735">
    <property type="entry name" value="NAD(P)-binding Rossmann-fold domains"/>
    <property type="match status" value="1"/>
</dbReference>
<dbReference type="PANTHER" id="PTHR12126:SF11">
    <property type="entry name" value="NADH DEHYDROGENASE [UBIQUINONE] 1 ALPHA SUBCOMPLEX SUBUNIT 9, MITOCHONDRIAL"/>
    <property type="match status" value="1"/>
</dbReference>
<dbReference type="GO" id="GO:0044877">
    <property type="term" value="F:protein-containing complex binding"/>
    <property type="evidence" value="ECO:0007669"/>
    <property type="project" value="TreeGrafter"/>
</dbReference>
<dbReference type="InterPro" id="IPR036291">
    <property type="entry name" value="NAD(P)-bd_dom_sf"/>
</dbReference>
<sequence>MTVPAPTPAPAPTVLLCGANGFIGRHIAQALRRAGWQVRAASRHSSPAVDFTQASTPAHWAPLLHGVQAVVNAVGLLRDSRARPMALVHDAAPRALFDACAAHGLRRVVQISALGIAHGDTAYARTKHAADARLLALTEAGQLDGAVLRPSLVFGAGGESTRLFLALARLPWLALPRPVLQARVQPLAVWDLADAVARLLPPPLGAATATSATTDFTADNIADNIADNTAAFTGLADLAGPQAMTLAEYIALLRTQLGALDGKAPARPARIWPLPHWLTQASARLGDALPFSPWCSQSLALLASDNVADAHTLPALLGRPATPPARFIAGLAASAGG</sequence>
<name>A0A2A2T902_9BURK</name>
<dbReference type="InterPro" id="IPR001509">
    <property type="entry name" value="Epimerase_deHydtase"/>
</dbReference>
<gene>
    <name evidence="2" type="ORF">CLI92_01775</name>
</gene>
<dbReference type="AlphaFoldDB" id="A0A2A2T902"/>
<dbReference type="GeneID" id="93873254"/>
<dbReference type="Proteomes" id="UP000217780">
    <property type="component" value="Unassembled WGS sequence"/>
</dbReference>
<dbReference type="InterPro" id="IPR051207">
    <property type="entry name" value="ComplexI_NDUFA9_subunit"/>
</dbReference>
<feature type="domain" description="NAD-dependent epimerase/dehydratase" evidence="1">
    <location>
        <begin position="14"/>
        <end position="169"/>
    </location>
</feature>
<dbReference type="Pfam" id="PF01370">
    <property type="entry name" value="Epimerase"/>
    <property type="match status" value="1"/>
</dbReference>
<organism evidence="2 3">
    <name type="scientific">Vandammella animalimorsus</name>
    <dbReference type="NCBI Taxonomy" id="2029117"/>
    <lineage>
        <taxon>Bacteria</taxon>
        <taxon>Pseudomonadati</taxon>
        <taxon>Pseudomonadota</taxon>
        <taxon>Betaproteobacteria</taxon>
        <taxon>Burkholderiales</taxon>
        <taxon>Comamonadaceae</taxon>
        <taxon>Vandammella</taxon>
    </lineage>
</organism>
<proteinExistence type="predicted"/>
<reference evidence="2 3" key="1">
    <citation type="submission" date="2017-08" db="EMBL/GenBank/DDBJ databases">
        <title>WGS of Clinical strains of the CDC Group NO-1 linked to zoonotic infections in humans.</title>
        <authorList>
            <person name="Bernier A.-M."/>
            <person name="Bernard K."/>
        </authorList>
    </citation>
    <scope>NUCLEOTIDE SEQUENCE [LARGE SCALE GENOMIC DNA]</scope>
    <source>
        <strain evidence="2 3">NML91-0035</strain>
    </source>
</reference>
<evidence type="ECO:0000313" key="3">
    <source>
        <dbReference type="Proteomes" id="UP000217780"/>
    </source>
</evidence>
<evidence type="ECO:0000313" key="2">
    <source>
        <dbReference type="EMBL" id="PAX18563.1"/>
    </source>
</evidence>
<accession>A0A2A2T902</accession>